<dbReference type="InterPro" id="IPR020846">
    <property type="entry name" value="MFS_dom"/>
</dbReference>
<feature type="transmembrane region" description="Helical" evidence="6">
    <location>
        <begin position="406"/>
        <end position="425"/>
    </location>
</feature>
<evidence type="ECO:0000256" key="6">
    <source>
        <dbReference type="SAM" id="Phobius"/>
    </source>
</evidence>
<evidence type="ECO:0000256" key="4">
    <source>
        <dbReference type="ARBA" id="ARBA00022989"/>
    </source>
</evidence>
<dbReference type="VEuPathDB" id="FungiDB:SeMB42_g01272"/>
<sequence length="515" mass="56798">MGPGPTHILILSIPYCIYTTVAALKMLTVEDHVKTHSVPFIDLEPEKAKTTWREMKQLVLLVSTLAIFTDLTIYSSIVPIAPFIIRGLGLGAFENGLLIVFFSIGVLVASPIFGVLSDRLQNRRWVLFAGLCCLIATTVIFTVARVYWLLAIARFFQGVAGGCAWTVALAMIADTYSEGQVGVAMSFVMVGFSLGQLMGPPIAGALFLTDYKAPFYFCYALIAIDLVGPIIMKDTIKKANKTLRKDVEKVELDIQLSESTLINGTASLMEPDHLPDGLIALNGLPTSETVASEPAEMKRVRRQIKYTTFDILKQWNLWILFIVTTFAASAWGGLEPILPFFLVDSYQFDSAKVGLYFLVPVIPSLIFSPVCGWLYDRYGMVVCIPGTFVTAIVVSCFGIPDSNTPPWVILILLLLYGAAGSFVMTPIMPELSRNVPKSVTARVYGIWNMFFSLGLLIGPLTASALYDRVGWRWSAVVQGGFYLMCIPGFFMYRRQPLPEFIEEEILGASAWTSVS</sequence>
<dbReference type="CDD" id="cd17325">
    <property type="entry name" value="MFS_MdtG_SLC18_like"/>
    <property type="match status" value="1"/>
</dbReference>
<feature type="transmembrane region" description="Helical" evidence="6">
    <location>
        <begin position="446"/>
        <end position="466"/>
    </location>
</feature>
<keyword evidence="2" id="KW-0813">Transport</keyword>
<dbReference type="EMBL" id="QEAN01000031">
    <property type="protein sequence ID" value="TPX52652.1"/>
    <property type="molecule type" value="Genomic_DNA"/>
</dbReference>
<dbReference type="Pfam" id="PF07690">
    <property type="entry name" value="MFS_1"/>
    <property type="match status" value="2"/>
</dbReference>
<feature type="transmembrane region" description="Helical" evidence="6">
    <location>
        <begin position="472"/>
        <end position="492"/>
    </location>
</feature>
<keyword evidence="4 6" id="KW-1133">Transmembrane helix</keyword>
<keyword evidence="5 6" id="KW-0472">Membrane</keyword>
<dbReference type="Gene3D" id="1.20.1250.20">
    <property type="entry name" value="MFS general substrate transporter like domains"/>
    <property type="match status" value="2"/>
</dbReference>
<keyword evidence="3 6" id="KW-0812">Transmembrane</keyword>
<evidence type="ECO:0000313" key="8">
    <source>
        <dbReference type="EMBL" id="TPX52652.1"/>
    </source>
</evidence>
<evidence type="ECO:0000259" key="7">
    <source>
        <dbReference type="PROSITE" id="PS50850"/>
    </source>
</evidence>
<feature type="transmembrane region" description="Helical" evidence="6">
    <location>
        <begin position="382"/>
        <end position="400"/>
    </location>
</feature>
<feature type="domain" description="Major facilitator superfamily (MFS) profile" evidence="7">
    <location>
        <begin position="59"/>
        <end position="497"/>
    </location>
</feature>
<evidence type="ECO:0000256" key="3">
    <source>
        <dbReference type="ARBA" id="ARBA00022692"/>
    </source>
</evidence>
<dbReference type="PROSITE" id="PS50850">
    <property type="entry name" value="MFS"/>
    <property type="match status" value="1"/>
</dbReference>
<gene>
    <name evidence="8" type="ORF">SeMB42_g01272</name>
</gene>
<dbReference type="AlphaFoldDB" id="A0A507DLV9"/>
<feature type="transmembrane region" description="Helical" evidence="6">
    <location>
        <begin position="6"/>
        <end position="24"/>
    </location>
</feature>
<reference evidence="8 9" key="1">
    <citation type="journal article" date="2019" name="Sci. Rep.">
        <title>Comparative genomics of chytrid fungi reveal insights into the obligate biotrophic and pathogenic lifestyle of Synchytrium endobioticum.</title>
        <authorList>
            <person name="van de Vossenberg B.T.L.H."/>
            <person name="Warris S."/>
            <person name="Nguyen H.D.T."/>
            <person name="van Gent-Pelzer M.P.E."/>
            <person name="Joly D.L."/>
            <person name="van de Geest H.C."/>
            <person name="Bonants P.J.M."/>
            <person name="Smith D.S."/>
            <person name="Levesque C.A."/>
            <person name="van der Lee T.A.J."/>
        </authorList>
    </citation>
    <scope>NUCLEOTIDE SEQUENCE [LARGE SCALE GENOMIC DNA]</scope>
    <source>
        <strain evidence="8 9">MB42</strain>
    </source>
</reference>
<feature type="transmembrane region" description="Helical" evidence="6">
    <location>
        <begin position="354"/>
        <end position="375"/>
    </location>
</feature>
<dbReference type="GO" id="GO:0022857">
    <property type="term" value="F:transmembrane transporter activity"/>
    <property type="evidence" value="ECO:0007669"/>
    <property type="project" value="InterPro"/>
</dbReference>
<dbReference type="SUPFAM" id="SSF103473">
    <property type="entry name" value="MFS general substrate transporter"/>
    <property type="match status" value="1"/>
</dbReference>
<feature type="transmembrane region" description="Helical" evidence="6">
    <location>
        <begin position="213"/>
        <end position="232"/>
    </location>
</feature>
<dbReference type="GO" id="GO:0016020">
    <property type="term" value="C:membrane"/>
    <property type="evidence" value="ECO:0007669"/>
    <property type="project" value="UniProtKB-SubCell"/>
</dbReference>
<feature type="transmembrane region" description="Helical" evidence="6">
    <location>
        <begin position="155"/>
        <end position="173"/>
    </location>
</feature>
<dbReference type="STRING" id="286115.A0A507DLV9"/>
<dbReference type="Proteomes" id="UP000317494">
    <property type="component" value="Unassembled WGS sequence"/>
</dbReference>
<comment type="subcellular location">
    <subcellularLocation>
        <location evidence="1">Membrane</location>
        <topology evidence="1">Multi-pass membrane protein</topology>
    </subcellularLocation>
</comment>
<name>A0A507DLV9_9FUNG</name>
<comment type="caution">
    <text evidence="8">The sequence shown here is derived from an EMBL/GenBank/DDBJ whole genome shotgun (WGS) entry which is preliminary data.</text>
</comment>
<evidence type="ECO:0000256" key="1">
    <source>
        <dbReference type="ARBA" id="ARBA00004141"/>
    </source>
</evidence>
<evidence type="ECO:0000256" key="2">
    <source>
        <dbReference type="ARBA" id="ARBA00022448"/>
    </source>
</evidence>
<dbReference type="PANTHER" id="PTHR23506:SF23">
    <property type="entry name" value="GH10249P"/>
    <property type="match status" value="1"/>
</dbReference>
<dbReference type="InterPro" id="IPR011701">
    <property type="entry name" value="MFS"/>
</dbReference>
<proteinExistence type="predicted"/>
<feature type="transmembrane region" description="Helical" evidence="6">
    <location>
        <begin position="58"/>
        <end position="85"/>
    </location>
</feature>
<feature type="transmembrane region" description="Helical" evidence="6">
    <location>
        <begin position="97"/>
        <end position="116"/>
    </location>
</feature>
<keyword evidence="9" id="KW-1185">Reference proteome</keyword>
<dbReference type="PANTHER" id="PTHR23506">
    <property type="entry name" value="GH10249P"/>
    <property type="match status" value="1"/>
</dbReference>
<dbReference type="InterPro" id="IPR050930">
    <property type="entry name" value="MFS_Vesicular_Transporter"/>
</dbReference>
<feature type="transmembrane region" description="Helical" evidence="6">
    <location>
        <begin position="315"/>
        <end position="334"/>
    </location>
</feature>
<evidence type="ECO:0000256" key="5">
    <source>
        <dbReference type="ARBA" id="ARBA00023136"/>
    </source>
</evidence>
<protein>
    <recommendedName>
        <fullName evidence="7">Major facilitator superfamily (MFS) profile domain-containing protein</fullName>
    </recommendedName>
</protein>
<accession>A0A507DLV9</accession>
<dbReference type="InterPro" id="IPR036259">
    <property type="entry name" value="MFS_trans_sf"/>
</dbReference>
<feature type="transmembrane region" description="Helical" evidence="6">
    <location>
        <begin position="125"/>
        <end position="149"/>
    </location>
</feature>
<feature type="transmembrane region" description="Helical" evidence="6">
    <location>
        <begin position="185"/>
        <end position="207"/>
    </location>
</feature>
<organism evidence="8 9">
    <name type="scientific">Synchytrium endobioticum</name>
    <dbReference type="NCBI Taxonomy" id="286115"/>
    <lineage>
        <taxon>Eukaryota</taxon>
        <taxon>Fungi</taxon>
        <taxon>Fungi incertae sedis</taxon>
        <taxon>Chytridiomycota</taxon>
        <taxon>Chytridiomycota incertae sedis</taxon>
        <taxon>Chytridiomycetes</taxon>
        <taxon>Synchytriales</taxon>
        <taxon>Synchytriaceae</taxon>
        <taxon>Synchytrium</taxon>
    </lineage>
</organism>
<evidence type="ECO:0000313" key="9">
    <source>
        <dbReference type="Proteomes" id="UP000317494"/>
    </source>
</evidence>